<evidence type="ECO:0000313" key="1">
    <source>
        <dbReference type="EMBL" id="MFC3476749.1"/>
    </source>
</evidence>
<evidence type="ECO:0000313" key="2">
    <source>
        <dbReference type="Proteomes" id="UP001595660"/>
    </source>
</evidence>
<dbReference type="Proteomes" id="UP001595660">
    <property type="component" value="Unassembled WGS sequence"/>
</dbReference>
<protein>
    <submittedName>
        <fullName evidence="1">Pyridoxamine 5'-phosphate oxidase family protein</fullName>
    </submittedName>
</protein>
<dbReference type="RefSeq" id="WP_232572108.1">
    <property type="nucleotide sequence ID" value="NZ_CP089466.1"/>
</dbReference>
<accession>A0ABD5NCF8</accession>
<dbReference type="GeneID" id="69117335"/>
<keyword evidence="2" id="KW-1185">Reference proteome</keyword>
<dbReference type="InterPro" id="IPR024747">
    <property type="entry name" value="Pyridox_Oxase-rel"/>
</dbReference>
<dbReference type="Gene3D" id="2.30.110.10">
    <property type="entry name" value="Electron Transport, Fmn-binding Protein, Chain A"/>
    <property type="match status" value="1"/>
</dbReference>
<dbReference type="SUPFAM" id="SSF50475">
    <property type="entry name" value="FMN-binding split barrel"/>
    <property type="match status" value="1"/>
</dbReference>
<dbReference type="EMBL" id="JBHRWN010000002">
    <property type="protein sequence ID" value="MFC3476749.1"/>
    <property type="molecule type" value="Genomic_DNA"/>
</dbReference>
<reference evidence="1 2" key="1">
    <citation type="journal article" date="2019" name="Int. J. Syst. Evol. Microbiol.">
        <title>The Global Catalogue of Microorganisms (GCM) 10K type strain sequencing project: providing services to taxonomists for standard genome sequencing and annotation.</title>
        <authorList>
            <consortium name="The Broad Institute Genomics Platform"/>
            <consortium name="The Broad Institute Genome Sequencing Center for Infectious Disease"/>
            <person name="Wu L."/>
            <person name="Ma J."/>
        </authorList>
    </citation>
    <scope>NUCLEOTIDE SEQUENCE [LARGE SCALE GENOMIC DNA]</scope>
    <source>
        <strain evidence="1 2">CGMCC 1.12562</strain>
    </source>
</reference>
<gene>
    <name evidence="1" type="ORF">ACFOKC_03325</name>
</gene>
<dbReference type="InterPro" id="IPR012349">
    <property type="entry name" value="Split_barrel_FMN-bd"/>
</dbReference>
<proteinExistence type="predicted"/>
<sequence>MSDARSQRPPDDEDGIEMSPAALDDFLETAGDGVLTLHADEPYSFPVSFGYDVATGRCVLQLVSAPDSAKRALLDDEADATLVAYEWTAPDDWRSVVVSGELARVPDDGAAHDVYAEQATPVGMSVFGTGAQNLDVEWYELDAASRSGRRSPR</sequence>
<dbReference type="AlphaFoldDB" id="A0ABD5NCF8"/>
<organism evidence="1 2">
    <name type="scientific">Halobacterium litoreum</name>
    <dbReference type="NCBI Taxonomy" id="2039234"/>
    <lineage>
        <taxon>Archaea</taxon>
        <taxon>Methanobacteriati</taxon>
        <taxon>Methanobacteriota</taxon>
        <taxon>Stenosarchaea group</taxon>
        <taxon>Halobacteria</taxon>
        <taxon>Halobacteriales</taxon>
        <taxon>Halobacteriaceae</taxon>
        <taxon>Halobacterium</taxon>
    </lineage>
</organism>
<comment type="caution">
    <text evidence="1">The sequence shown here is derived from an EMBL/GenBank/DDBJ whole genome shotgun (WGS) entry which is preliminary data.</text>
</comment>
<name>A0ABD5NCF8_9EURY</name>
<dbReference type="Pfam" id="PF12900">
    <property type="entry name" value="Pyridox_ox_2"/>
    <property type="match status" value="1"/>
</dbReference>